<protein>
    <submittedName>
        <fullName evidence="2">Uncharacterized protein</fullName>
    </submittedName>
</protein>
<keyword evidence="1" id="KW-1133">Transmembrane helix</keyword>
<keyword evidence="3" id="KW-1185">Reference proteome</keyword>
<keyword evidence="1" id="KW-0472">Membrane</keyword>
<evidence type="ECO:0000313" key="2">
    <source>
        <dbReference type="EMBL" id="MED6282937.1"/>
    </source>
</evidence>
<evidence type="ECO:0000256" key="1">
    <source>
        <dbReference type="SAM" id="Phobius"/>
    </source>
</evidence>
<proteinExistence type="predicted"/>
<evidence type="ECO:0000313" key="3">
    <source>
        <dbReference type="Proteomes" id="UP001352852"/>
    </source>
</evidence>
<dbReference type="EMBL" id="JAHUTJ010049337">
    <property type="protein sequence ID" value="MED6282937.1"/>
    <property type="molecule type" value="Genomic_DNA"/>
</dbReference>
<sequence length="100" mass="11315">MSFVVLGYDLDGRRQTQAGRWGGKRRDSLSQPMRALEDDNDRFDQQAALQNDRNQARRTRREPAILLAVSIPVANAFCVGLVVIIMIIIMLKILVCTSNR</sequence>
<dbReference type="Proteomes" id="UP001352852">
    <property type="component" value="Unassembled WGS sequence"/>
</dbReference>
<comment type="caution">
    <text evidence="2">The sequence shown here is derived from an EMBL/GenBank/DDBJ whole genome shotgun (WGS) entry which is preliminary data.</text>
</comment>
<reference evidence="2 3" key="1">
    <citation type="submission" date="2021-06" db="EMBL/GenBank/DDBJ databases">
        <authorList>
            <person name="Palmer J.M."/>
        </authorList>
    </citation>
    <scope>NUCLEOTIDE SEQUENCE [LARGE SCALE GENOMIC DNA]</scope>
    <source>
        <strain evidence="2 3">CL_MEX2019</strain>
        <tissue evidence="2">Muscle</tissue>
    </source>
</reference>
<accession>A0ABU7E704</accession>
<gene>
    <name evidence="2" type="ORF">CHARACLAT_003526</name>
</gene>
<keyword evidence="1" id="KW-0812">Transmembrane</keyword>
<name>A0ABU7E704_9TELE</name>
<feature type="transmembrane region" description="Helical" evidence="1">
    <location>
        <begin position="64"/>
        <end position="91"/>
    </location>
</feature>
<organism evidence="2 3">
    <name type="scientific">Characodon lateralis</name>
    <dbReference type="NCBI Taxonomy" id="208331"/>
    <lineage>
        <taxon>Eukaryota</taxon>
        <taxon>Metazoa</taxon>
        <taxon>Chordata</taxon>
        <taxon>Craniata</taxon>
        <taxon>Vertebrata</taxon>
        <taxon>Euteleostomi</taxon>
        <taxon>Actinopterygii</taxon>
        <taxon>Neopterygii</taxon>
        <taxon>Teleostei</taxon>
        <taxon>Neoteleostei</taxon>
        <taxon>Acanthomorphata</taxon>
        <taxon>Ovalentaria</taxon>
        <taxon>Atherinomorphae</taxon>
        <taxon>Cyprinodontiformes</taxon>
        <taxon>Goodeidae</taxon>
        <taxon>Characodon</taxon>
    </lineage>
</organism>